<dbReference type="RefSeq" id="WP_121724009.1">
    <property type="nucleotide sequence ID" value="NZ_RAWM01000011.1"/>
</dbReference>
<evidence type="ECO:0000256" key="2">
    <source>
        <dbReference type="PROSITE-ProRule" id="PRU00169"/>
    </source>
</evidence>
<organism evidence="4 5">
    <name type="scientific">Corallococcus interemptor</name>
    <dbReference type="NCBI Taxonomy" id="2316720"/>
    <lineage>
        <taxon>Bacteria</taxon>
        <taxon>Pseudomonadati</taxon>
        <taxon>Myxococcota</taxon>
        <taxon>Myxococcia</taxon>
        <taxon>Myxococcales</taxon>
        <taxon>Cystobacterineae</taxon>
        <taxon>Myxococcaceae</taxon>
        <taxon>Corallococcus</taxon>
    </lineage>
</organism>
<dbReference type="AlphaFoldDB" id="A0A3A8QTA5"/>
<dbReference type="PANTHER" id="PTHR44591">
    <property type="entry name" value="STRESS RESPONSE REGULATOR PROTEIN 1"/>
    <property type="match status" value="1"/>
</dbReference>
<dbReference type="InterPro" id="IPR001789">
    <property type="entry name" value="Sig_transdc_resp-reg_receiver"/>
</dbReference>
<dbReference type="PANTHER" id="PTHR44591:SF3">
    <property type="entry name" value="RESPONSE REGULATORY DOMAIN-CONTAINING PROTEIN"/>
    <property type="match status" value="1"/>
</dbReference>
<accession>A0A3A8QTA5</accession>
<evidence type="ECO:0000313" key="4">
    <source>
        <dbReference type="EMBL" id="RKH71956.1"/>
    </source>
</evidence>
<dbReference type="CDD" id="cd00156">
    <property type="entry name" value="REC"/>
    <property type="match status" value="1"/>
</dbReference>
<evidence type="ECO:0000259" key="3">
    <source>
        <dbReference type="PROSITE" id="PS50110"/>
    </source>
</evidence>
<dbReference type="EMBL" id="RAWM01000011">
    <property type="protein sequence ID" value="RKH71956.1"/>
    <property type="molecule type" value="Genomic_DNA"/>
</dbReference>
<feature type="domain" description="Response regulatory" evidence="3">
    <location>
        <begin position="3"/>
        <end position="117"/>
    </location>
</feature>
<comment type="caution">
    <text evidence="4">The sequence shown here is derived from an EMBL/GenBank/DDBJ whole genome shotgun (WGS) entry which is preliminary data.</text>
</comment>
<dbReference type="InterPro" id="IPR011006">
    <property type="entry name" value="CheY-like_superfamily"/>
</dbReference>
<reference evidence="5" key="1">
    <citation type="submission" date="2018-09" db="EMBL/GenBank/DDBJ databases">
        <authorList>
            <person name="Livingstone P.G."/>
            <person name="Whitworth D.E."/>
        </authorList>
    </citation>
    <scope>NUCLEOTIDE SEQUENCE [LARGE SCALE GENOMIC DNA]</scope>
    <source>
        <strain evidence="5">AB047A</strain>
    </source>
</reference>
<dbReference type="GO" id="GO:0000160">
    <property type="term" value="P:phosphorelay signal transduction system"/>
    <property type="evidence" value="ECO:0007669"/>
    <property type="project" value="InterPro"/>
</dbReference>
<dbReference type="Gene3D" id="3.40.50.2300">
    <property type="match status" value="2"/>
</dbReference>
<keyword evidence="1 2" id="KW-0597">Phosphoprotein</keyword>
<dbReference type="OrthoDB" id="5507548at2"/>
<keyword evidence="5" id="KW-1185">Reference proteome</keyword>
<dbReference type="SUPFAM" id="SSF52172">
    <property type="entry name" value="CheY-like"/>
    <property type="match status" value="2"/>
</dbReference>
<dbReference type="Proteomes" id="UP000282656">
    <property type="component" value="Unassembled WGS sequence"/>
</dbReference>
<dbReference type="SMART" id="SM00448">
    <property type="entry name" value="REC"/>
    <property type="match status" value="2"/>
</dbReference>
<protein>
    <submittedName>
        <fullName evidence="4">Response regulator</fullName>
    </submittedName>
</protein>
<dbReference type="PROSITE" id="PS50110">
    <property type="entry name" value="RESPONSE_REGULATORY"/>
    <property type="match status" value="2"/>
</dbReference>
<dbReference type="InterPro" id="IPR050595">
    <property type="entry name" value="Bact_response_regulator"/>
</dbReference>
<sequence>MGHFLLVDDNRAFAENLAEILEEQGHSATVVDGGEAALQAAREARYDVLITDMRMAGMSGAALVHHLRQRDPGLAAIVVTAHPGEAELARARAEGVLAVLPKPVPVPVLVELLARARRDGLVMLVEDDVRLADNLTEVLRERGFTAVVAHSVPDVEGLESVRPFAALVDLRVPGGPDGEALRRVRERFPATTPFVVTAFPEALPADFEGRCVRKPFDTGALLAALEQVHGGRA</sequence>
<proteinExistence type="predicted"/>
<evidence type="ECO:0000256" key="1">
    <source>
        <dbReference type="ARBA" id="ARBA00022553"/>
    </source>
</evidence>
<gene>
    <name evidence="4" type="ORF">D7X96_06245</name>
</gene>
<name>A0A3A8QTA5_9BACT</name>
<evidence type="ECO:0000313" key="5">
    <source>
        <dbReference type="Proteomes" id="UP000282656"/>
    </source>
</evidence>
<dbReference type="Pfam" id="PF00072">
    <property type="entry name" value="Response_reg"/>
    <property type="match status" value="1"/>
</dbReference>
<feature type="modified residue" description="4-aspartylphosphate" evidence="2">
    <location>
        <position position="52"/>
    </location>
</feature>
<feature type="modified residue" description="4-aspartylphosphate" evidence="2">
    <location>
        <position position="169"/>
    </location>
</feature>
<feature type="domain" description="Response regulatory" evidence="3">
    <location>
        <begin position="121"/>
        <end position="229"/>
    </location>
</feature>